<dbReference type="InterPro" id="IPR017907">
    <property type="entry name" value="Znf_RING_CS"/>
</dbReference>
<dbReference type="PROSITE" id="PS00518">
    <property type="entry name" value="ZF_RING_1"/>
    <property type="match status" value="1"/>
</dbReference>
<keyword evidence="2 4" id="KW-0863">Zinc-finger</keyword>
<feature type="compositionally biased region" description="Basic residues" evidence="5">
    <location>
        <begin position="111"/>
        <end position="120"/>
    </location>
</feature>
<sequence>MECLHRFCRECIDKSMRMGNNECPACRTHCASRRSLRDDPNYDALIAALYPDIDKYEAEELAFHEEERTRNKQIQASIAQIFQRQSEALVKRRTGKDTAGPFMTRLQRSSRIAHSRRRNCRGIELQGSEDNEDENDNKDSSSADERCTEVRQKRRKRRAGIRSSLPSSSAANSDVGCAENDLDVSRENRGISPGLVWNSEMLAWGRAGTRSHTRYGNASSCSRSAQNARLSKLVDYLRSLEENNDESDVHLMLISLDKETPSLQHPHLCCRPSLSVKHLCEYIAHRTPLKADDIEIWALKGQDTLGGFKSNGILENADDLDPVPMLVDPRKDQLQLLQQHENLGRLKATYISSMNHLILAYRPKQTG</sequence>
<feature type="compositionally biased region" description="Low complexity" evidence="5">
    <location>
        <begin position="161"/>
        <end position="173"/>
    </location>
</feature>
<name>A0A8T1R434_CARIL</name>
<reference evidence="7" key="1">
    <citation type="submission" date="2020-12" db="EMBL/GenBank/DDBJ databases">
        <title>WGS assembly of Carya illinoinensis cv. Pawnee.</title>
        <authorList>
            <person name="Platts A."/>
            <person name="Shu S."/>
            <person name="Wright S."/>
            <person name="Barry K."/>
            <person name="Edger P."/>
            <person name="Pires J.C."/>
            <person name="Schmutz J."/>
        </authorList>
    </citation>
    <scope>NUCLEOTIDE SEQUENCE</scope>
    <source>
        <tissue evidence="7">Leaf</tissue>
    </source>
</reference>
<evidence type="ECO:0000313" key="7">
    <source>
        <dbReference type="EMBL" id="KAG6661525.1"/>
    </source>
</evidence>
<evidence type="ECO:0000256" key="1">
    <source>
        <dbReference type="ARBA" id="ARBA00022723"/>
    </source>
</evidence>
<keyword evidence="3" id="KW-0862">Zinc</keyword>
<protein>
    <recommendedName>
        <fullName evidence="6">RING-type domain-containing protein</fullName>
    </recommendedName>
</protein>
<dbReference type="PANTHER" id="PTHR46537:SF1">
    <property type="entry name" value="E3 UBIQUITIN-PROTEIN LIGASE RING1B-RELATED"/>
    <property type="match status" value="1"/>
</dbReference>
<dbReference type="EMBL" id="CM031811">
    <property type="protein sequence ID" value="KAG6661525.1"/>
    <property type="molecule type" value="Genomic_DNA"/>
</dbReference>
<dbReference type="Pfam" id="PF13923">
    <property type="entry name" value="zf-C3HC4_2"/>
    <property type="match status" value="1"/>
</dbReference>
<dbReference type="AlphaFoldDB" id="A0A8T1R434"/>
<evidence type="ECO:0000256" key="3">
    <source>
        <dbReference type="ARBA" id="ARBA00022833"/>
    </source>
</evidence>
<evidence type="ECO:0000313" key="8">
    <source>
        <dbReference type="Proteomes" id="UP000811609"/>
    </source>
</evidence>
<evidence type="ECO:0000259" key="6">
    <source>
        <dbReference type="PROSITE" id="PS50089"/>
    </source>
</evidence>
<dbReference type="GO" id="GO:0008270">
    <property type="term" value="F:zinc ion binding"/>
    <property type="evidence" value="ECO:0007669"/>
    <property type="project" value="UniProtKB-KW"/>
</dbReference>
<keyword evidence="8" id="KW-1185">Reference proteome</keyword>
<keyword evidence="1" id="KW-0479">Metal-binding</keyword>
<comment type="caution">
    <text evidence="7">The sequence shown here is derived from an EMBL/GenBank/DDBJ whole genome shotgun (WGS) entry which is preliminary data.</text>
</comment>
<accession>A0A8T1R434</accession>
<dbReference type="InterPro" id="IPR044592">
    <property type="entry name" value="RING1A/B"/>
</dbReference>
<gene>
    <name evidence="7" type="ORF">CIPAW_03G179700</name>
</gene>
<dbReference type="PROSITE" id="PS50089">
    <property type="entry name" value="ZF_RING_2"/>
    <property type="match status" value="1"/>
</dbReference>
<feature type="compositionally biased region" description="Basic and acidic residues" evidence="5">
    <location>
        <begin position="137"/>
        <end position="151"/>
    </location>
</feature>
<feature type="region of interest" description="Disordered" evidence="5">
    <location>
        <begin position="89"/>
        <end position="176"/>
    </location>
</feature>
<dbReference type="PANTHER" id="PTHR46537">
    <property type="entry name" value="OS11G0578200 PROTEIN"/>
    <property type="match status" value="1"/>
</dbReference>
<feature type="domain" description="RING-type" evidence="6">
    <location>
        <begin position="1"/>
        <end position="27"/>
    </location>
</feature>
<evidence type="ECO:0000256" key="4">
    <source>
        <dbReference type="PROSITE-ProRule" id="PRU00175"/>
    </source>
</evidence>
<organism evidence="7 8">
    <name type="scientific">Carya illinoinensis</name>
    <name type="common">Pecan</name>
    <dbReference type="NCBI Taxonomy" id="32201"/>
    <lineage>
        <taxon>Eukaryota</taxon>
        <taxon>Viridiplantae</taxon>
        <taxon>Streptophyta</taxon>
        <taxon>Embryophyta</taxon>
        <taxon>Tracheophyta</taxon>
        <taxon>Spermatophyta</taxon>
        <taxon>Magnoliopsida</taxon>
        <taxon>eudicotyledons</taxon>
        <taxon>Gunneridae</taxon>
        <taxon>Pentapetalae</taxon>
        <taxon>rosids</taxon>
        <taxon>fabids</taxon>
        <taxon>Fagales</taxon>
        <taxon>Juglandaceae</taxon>
        <taxon>Carya</taxon>
    </lineage>
</organism>
<dbReference type="CDD" id="cd16531">
    <property type="entry name" value="RING-HC_RING1-like"/>
    <property type="match status" value="1"/>
</dbReference>
<feature type="compositionally biased region" description="Acidic residues" evidence="5">
    <location>
        <begin position="127"/>
        <end position="136"/>
    </location>
</feature>
<dbReference type="Proteomes" id="UP000811609">
    <property type="component" value="Chromosome 3"/>
</dbReference>
<evidence type="ECO:0000256" key="5">
    <source>
        <dbReference type="SAM" id="MobiDB-lite"/>
    </source>
</evidence>
<dbReference type="InterPro" id="IPR001841">
    <property type="entry name" value="Znf_RING"/>
</dbReference>
<proteinExistence type="predicted"/>
<evidence type="ECO:0000256" key="2">
    <source>
        <dbReference type="ARBA" id="ARBA00022771"/>
    </source>
</evidence>